<proteinExistence type="predicted"/>
<evidence type="ECO:0000259" key="1">
    <source>
        <dbReference type="PROSITE" id="PS51029"/>
    </source>
</evidence>
<dbReference type="RefSeq" id="XP_022823119.1">
    <property type="nucleotide sequence ID" value="XM_022967351.1"/>
</dbReference>
<name>A0A9J7E8L7_SPOLT</name>
<evidence type="ECO:0000313" key="2">
    <source>
        <dbReference type="Proteomes" id="UP000301870"/>
    </source>
</evidence>
<feature type="domain" description="MADF" evidence="1">
    <location>
        <begin position="267"/>
        <end position="356"/>
    </location>
</feature>
<accession>A0A9J7E8L7</accession>
<dbReference type="PANTHER" id="PTHR21505:SF8">
    <property type="entry name" value="DPT-YFP REPRESSOR BY OVEREXPRESSION, ISOFORM D-RELATED"/>
    <property type="match status" value="1"/>
</dbReference>
<organism evidence="2 3">
    <name type="scientific">Spodoptera litura</name>
    <name type="common">Asian cotton leafworm</name>
    <dbReference type="NCBI Taxonomy" id="69820"/>
    <lineage>
        <taxon>Eukaryota</taxon>
        <taxon>Metazoa</taxon>
        <taxon>Ecdysozoa</taxon>
        <taxon>Arthropoda</taxon>
        <taxon>Hexapoda</taxon>
        <taxon>Insecta</taxon>
        <taxon>Pterygota</taxon>
        <taxon>Neoptera</taxon>
        <taxon>Endopterygota</taxon>
        <taxon>Lepidoptera</taxon>
        <taxon>Glossata</taxon>
        <taxon>Ditrysia</taxon>
        <taxon>Noctuoidea</taxon>
        <taxon>Noctuidae</taxon>
        <taxon>Amphipyrinae</taxon>
        <taxon>Spodoptera</taxon>
    </lineage>
</organism>
<evidence type="ECO:0000313" key="3">
    <source>
        <dbReference type="RefSeq" id="XP_022823119.1"/>
    </source>
</evidence>
<dbReference type="InterPro" id="IPR006578">
    <property type="entry name" value="MADF-dom"/>
</dbReference>
<gene>
    <name evidence="3" type="primary">LOC111354080</name>
</gene>
<dbReference type="PANTHER" id="PTHR21505">
    <property type="entry name" value="MADF DOMAIN-CONTAINING PROTEIN-RELATED"/>
    <property type="match status" value="1"/>
</dbReference>
<dbReference type="OrthoDB" id="7991969at2759"/>
<dbReference type="KEGG" id="sliu:111354080"/>
<dbReference type="Proteomes" id="UP000301870">
    <property type="component" value="Chromosome 17"/>
</dbReference>
<dbReference type="PROSITE" id="PS51029">
    <property type="entry name" value="MADF"/>
    <property type="match status" value="2"/>
</dbReference>
<dbReference type="SMART" id="SM00595">
    <property type="entry name" value="MADF"/>
    <property type="match status" value="2"/>
</dbReference>
<keyword evidence="2" id="KW-1185">Reference proteome</keyword>
<dbReference type="Pfam" id="PF10545">
    <property type="entry name" value="MADF_DNA_bdg"/>
    <property type="match status" value="2"/>
</dbReference>
<feature type="domain" description="MADF" evidence="1">
    <location>
        <begin position="10"/>
        <end position="105"/>
    </location>
</feature>
<reference evidence="3" key="1">
    <citation type="submission" date="2025-08" db="UniProtKB">
        <authorList>
            <consortium name="RefSeq"/>
        </authorList>
    </citation>
    <scope>IDENTIFICATION</scope>
    <source>
        <strain evidence="3">Ishihara</strain>
        <tissue evidence="3">Whole body</tissue>
    </source>
</reference>
<protein>
    <submittedName>
        <fullName evidence="3">Uncharacterized protein LOC111354080</fullName>
    </submittedName>
</protein>
<dbReference type="AlphaFoldDB" id="A0A9J7E8L7"/>
<dbReference type="GeneID" id="111354080"/>
<sequence>MRWSEAVTLEFVKIYLKHECLWNPSHPGYKLRYQREQAYSDISEEFKGSTMKSMSVPEVKMKIKNLRTTYVQQVHKILQKSSPDSIYEPSLVWFHEMDRCLKHIPSNRHSNSYNNSQEPADVDSACQIWVDQELQNTNMDQVNPDPLIPQTDDEYDSAKLDEQPSKVKIERRSSPIYYKKIKKKKLKHRATARNYSADALQQCSKEDEFDIYGKYIATQLRKMDLHKALRIQLEIQNLVSEARISDIVSSDLNSSIKMRWSENETYQFVKIYLSHELLWNPEHAAYRIKGKRLKAYREVIAELNEITGILLNVTELKIKIKNLRSTYMQEIAKIKHRSSPDWSYKPNMKWFSEWHKHFGGLKKAPDDSSTFDSQQDSLDDANQKIWLSTTDNMEEETLEPFPTDNEYTLILKTEPREVPQINESRYQNKKKKMNHRRPSTDCSGTFVENIDSNIEPSAKEDEFDIYGKYIASQLRKMELQKALSVQLEIQSLVSEARLSGLNGKH</sequence>